<dbReference type="AlphaFoldDB" id="A0A1T2LAT0"/>
<keyword evidence="12" id="KW-0808">Transferase</keyword>
<dbReference type="UniPathway" id="UPA00335"/>
<dbReference type="PANTHER" id="PTHR42959">
    <property type="entry name" value="CARBAMOYLTRANSFERASE"/>
    <property type="match status" value="1"/>
</dbReference>
<dbReference type="RefSeq" id="WP_078482182.1">
    <property type="nucleotide sequence ID" value="NZ_MPRL01000002.1"/>
</dbReference>
<dbReference type="InterPro" id="IPR004421">
    <property type="entry name" value="Carbamoyltransferase_HypF"/>
</dbReference>
<dbReference type="InterPro" id="IPR001792">
    <property type="entry name" value="Acylphosphatase-like_dom"/>
</dbReference>
<keyword evidence="9" id="KW-0378">Hydrolase</keyword>
<evidence type="ECO:0000256" key="3">
    <source>
        <dbReference type="ARBA" id="ARBA00022598"/>
    </source>
</evidence>
<comment type="similarity">
    <text evidence="2 8">Belongs to the carbamoyltransferase HypF family.</text>
</comment>
<dbReference type="EMBL" id="MPRL01000002">
    <property type="protein sequence ID" value="OOZ42154.1"/>
    <property type="molecule type" value="Genomic_DNA"/>
</dbReference>
<keyword evidence="13" id="KW-1185">Reference proteome</keyword>
<keyword evidence="3" id="KW-0436">Ligase</keyword>
<dbReference type="Pfam" id="PF17788">
    <property type="entry name" value="HypF_C"/>
    <property type="match status" value="1"/>
</dbReference>
<feature type="domain" description="Acylphosphatase-like" evidence="10">
    <location>
        <begin position="6"/>
        <end position="92"/>
    </location>
</feature>
<dbReference type="GO" id="GO:0016743">
    <property type="term" value="F:carboxyl- or carbamoyltransferase activity"/>
    <property type="evidence" value="ECO:0007669"/>
    <property type="project" value="UniProtKB-UniRule"/>
</dbReference>
<dbReference type="Proteomes" id="UP000191110">
    <property type="component" value="Unassembled WGS sequence"/>
</dbReference>
<keyword evidence="6" id="KW-0862">Zinc</keyword>
<dbReference type="InterPro" id="IPR011125">
    <property type="entry name" value="Znf_HypF"/>
</dbReference>
<proteinExistence type="inferred from homology"/>
<keyword evidence="5" id="KW-0863">Zinc-finger</keyword>
<organism evidence="12 13">
    <name type="scientific">Solemya pervernicosa gill symbiont</name>
    <dbReference type="NCBI Taxonomy" id="642797"/>
    <lineage>
        <taxon>Bacteria</taxon>
        <taxon>Pseudomonadati</taxon>
        <taxon>Pseudomonadota</taxon>
        <taxon>Gammaproteobacteria</taxon>
        <taxon>sulfur-oxidizing symbionts</taxon>
    </lineage>
</organism>
<dbReference type="SUPFAM" id="SSF55821">
    <property type="entry name" value="YrdC/RibB"/>
    <property type="match status" value="1"/>
</dbReference>
<dbReference type="Pfam" id="PF07503">
    <property type="entry name" value="zf-HYPF"/>
    <property type="match status" value="2"/>
</dbReference>
<evidence type="ECO:0000256" key="4">
    <source>
        <dbReference type="ARBA" id="ARBA00022723"/>
    </source>
</evidence>
<sequence>MDELRAEKLHITGRVQGVGFRPYIYRLATQHDLNGWVCNLTGLVEIHIEGEQTRIEAFIADLIPSAPPLARPEIRSRESVTTQQCDAFEIHHSEKGKSAFIHVPPDQYACPDCLKELNDPDDRRYRYPFINCTQCGPRYTIIDRLPYDRISTSMAGFELCPACRAEYEDPLDRRFHAQPLACPECGPQLHFRHHEGFDLRDNEAALSATIEGLRQGLIIAIKGIGGYHLVCDASNDQAVRRLRHNKNRPHKPFAVMVAAAGEDGLAMVKNIAEPCEVAAGLVLDPLRPIVLMSAKSESGLAESVAPGLNVLGIMLPYSPLHTLITESFGKPLVFTSGNISGEPVLTEAADVEARLHDVVDAFLHHDRPIRRPVDDAIFQISAGKARPMRIGRGNSPLELKLPYRFDRPILAVGAHNKVAVALAWEDRVVVSQHLGNLDAPRTINQFERTIEDLQRLYAVEAEIIVCDAHPDYFSSRWARDQKDKELIKVYHHHAHASSLYGEQRLEGTALIFTWDGIGYGEDGTLWGGEALLGRPGNWKRVATFRPFSLPGAIKVAHEPWRSAQSLCWECDREWTGNPRENALLRHAWETGINSPRSSAVGRLFDAAAAFTRTLKQASFDGQAPMWLESISASKGKAISLPQHTRSDGVIEVDWEPTILTLLDESRSSAIRAADFHATMAQSLSDQTQAITEKYDFDSVGITGGVFQNHLLTEAVVRILASQQRPAIIHETIPSNDAGISFGQIIEAINTKH</sequence>
<evidence type="ECO:0000256" key="2">
    <source>
        <dbReference type="ARBA" id="ARBA00008097"/>
    </source>
</evidence>
<evidence type="ECO:0000259" key="11">
    <source>
        <dbReference type="PROSITE" id="PS51163"/>
    </source>
</evidence>
<accession>A0A1T2LAT0</accession>
<dbReference type="PROSITE" id="PS51163">
    <property type="entry name" value="YRDC"/>
    <property type="match status" value="1"/>
</dbReference>
<evidence type="ECO:0000256" key="5">
    <source>
        <dbReference type="ARBA" id="ARBA00022771"/>
    </source>
</evidence>
<evidence type="ECO:0000256" key="1">
    <source>
        <dbReference type="ARBA" id="ARBA00004711"/>
    </source>
</evidence>
<evidence type="ECO:0000313" key="12">
    <source>
        <dbReference type="EMBL" id="OOZ42154.1"/>
    </source>
</evidence>
<name>A0A1T2LAT0_9GAMM</name>
<dbReference type="Pfam" id="PF22521">
    <property type="entry name" value="HypF_C_2"/>
    <property type="match status" value="1"/>
</dbReference>
<comment type="caution">
    <text evidence="12">The sequence shown here is derived from an EMBL/GenBank/DDBJ whole genome shotgun (WGS) entry which is preliminary data.</text>
</comment>
<dbReference type="InterPro" id="IPR055128">
    <property type="entry name" value="HypF_C_2"/>
</dbReference>
<dbReference type="GO" id="GO:0003998">
    <property type="term" value="F:acylphosphatase activity"/>
    <property type="evidence" value="ECO:0007669"/>
    <property type="project" value="UniProtKB-EC"/>
</dbReference>
<dbReference type="InterPro" id="IPR051060">
    <property type="entry name" value="Carbamoyltrans_HypF-like"/>
</dbReference>
<dbReference type="EC" id="6.2.-.-" evidence="8"/>
<evidence type="ECO:0000256" key="6">
    <source>
        <dbReference type="ARBA" id="ARBA00022833"/>
    </source>
</evidence>
<dbReference type="NCBIfam" id="TIGR00143">
    <property type="entry name" value="hypF"/>
    <property type="match status" value="1"/>
</dbReference>
<dbReference type="PROSITE" id="PS00150">
    <property type="entry name" value="ACYLPHOSPHATASE_1"/>
    <property type="match status" value="1"/>
</dbReference>
<comment type="pathway">
    <text evidence="1 8">Protein modification; [NiFe] hydrogenase maturation.</text>
</comment>
<dbReference type="InterPro" id="IPR036046">
    <property type="entry name" value="Acylphosphatase-like_dom_sf"/>
</dbReference>
<comment type="catalytic activity">
    <reaction evidence="7 8">
        <text>C-terminal L-cysteinyl-[HypE protein] + carbamoyl phosphate + ATP + H2O = C-terminal S-carboxamide-L-cysteinyl-[HypE protein] + AMP + phosphate + diphosphate + H(+)</text>
        <dbReference type="Rhea" id="RHEA:55636"/>
        <dbReference type="Rhea" id="RHEA-COMP:14247"/>
        <dbReference type="Rhea" id="RHEA-COMP:14392"/>
        <dbReference type="ChEBI" id="CHEBI:15377"/>
        <dbReference type="ChEBI" id="CHEBI:15378"/>
        <dbReference type="ChEBI" id="CHEBI:30616"/>
        <dbReference type="ChEBI" id="CHEBI:33019"/>
        <dbReference type="ChEBI" id="CHEBI:43474"/>
        <dbReference type="ChEBI" id="CHEBI:58228"/>
        <dbReference type="ChEBI" id="CHEBI:76913"/>
        <dbReference type="ChEBI" id="CHEBI:139126"/>
        <dbReference type="ChEBI" id="CHEBI:456215"/>
    </reaction>
</comment>
<dbReference type="OrthoDB" id="9808093at2"/>
<comment type="catalytic activity">
    <reaction evidence="9">
        <text>an acyl phosphate + H2O = a carboxylate + phosphate + H(+)</text>
        <dbReference type="Rhea" id="RHEA:14965"/>
        <dbReference type="ChEBI" id="CHEBI:15377"/>
        <dbReference type="ChEBI" id="CHEBI:15378"/>
        <dbReference type="ChEBI" id="CHEBI:29067"/>
        <dbReference type="ChEBI" id="CHEBI:43474"/>
        <dbReference type="ChEBI" id="CHEBI:59918"/>
        <dbReference type="EC" id="3.6.1.7"/>
    </reaction>
</comment>
<dbReference type="Gene3D" id="3.30.420.360">
    <property type="match status" value="1"/>
</dbReference>
<dbReference type="Gene3D" id="3.30.110.120">
    <property type="match status" value="1"/>
</dbReference>
<dbReference type="Pfam" id="PF01300">
    <property type="entry name" value="Sua5_yciO_yrdC"/>
    <property type="match status" value="1"/>
</dbReference>
<dbReference type="GO" id="GO:0016874">
    <property type="term" value="F:ligase activity"/>
    <property type="evidence" value="ECO:0007669"/>
    <property type="project" value="UniProtKB-UniRule"/>
</dbReference>
<feature type="active site" evidence="9">
    <location>
        <position position="21"/>
    </location>
</feature>
<dbReference type="PANTHER" id="PTHR42959:SF1">
    <property type="entry name" value="CARBAMOYLTRANSFERASE HYPF"/>
    <property type="match status" value="1"/>
</dbReference>
<evidence type="ECO:0000256" key="7">
    <source>
        <dbReference type="ARBA" id="ARBA00048220"/>
    </source>
</evidence>
<dbReference type="InterPro" id="IPR017968">
    <property type="entry name" value="Acylphosphatase_CS"/>
</dbReference>
<dbReference type="GO" id="GO:0003725">
    <property type="term" value="F:double-stranded RNA binding"/>
    <property type="evidence" value="ECO:0007669"/>
    <property type="project" value="InterPro"/>
</dbReference>
<dbReference type="PROSITE" id="PS51160">
    <property type="entry name" value="ACYLPHOSPHATASE_3"/>
    <property type="match status" value="1"/>
</dbReference>
<dbReference type="InterPro" id="IPR006070">
    <property type="entry name" value="Sua5-like_dom"/>
</dbReference>
<protein>
    <recommendedName>
        <fullName evidence="8">Carbamoyltransferase HypF</fullName>
        <ecNumber evidence="8">6.2.-.-</ecNumber>
    </recommendedName>
</protein>
<gene>
    <name evidence="12" type="ORF">BOW53_00825</name>
</gene>
<dbReference type="PIRSF" id="PIRSF006256">
    <property type="entry name" value="CMPcnvr_hdrg_mat"/>
    <property type="match status" value="1"/>
</dbReference>
<feature type="active site" evidence="9">
    <location>
        <position position="39"/>
    </location>
</feature>
<feature type="domain" description="YrdC-like" evidence="11">
    <location>
        <begin position="203"/>
        <end position="393"/>
    </location>
</feature>
<evidence type="ECO:0000259" key="10">
    <source>
        <dbReference type="PROSITE" id="PS51160"/>
    </source>
</evidence>
<reference evidence="12 13" key="1">
    <citation type="submission" date="2016-11" db="EMBL/GenBank/DDBJ databases">
        <title>Mixed transmission modes and dynamic genome evolution in an obligate animal-bacterial symbiosis.</title>
        <authorList>
            <person name="Russell S.L."/>
            <person name="Corbett-Detig R.B."/>
            <person name="Cavanaugh C.M."/>
        </authorList>
    </citation>
    <scope>NUCLEOTIDE SEQUENCE [LARGE SCALE GENOMIC DNA]</scope>
    <source>
        <strain evidence="12">Sveles-Q1</strain>
    </source>
</reference>
<dbReference type="InterPro" id="IPR017945">
    <property type="entry name" value="DHBP_synth_RibB-like_a/b_dom"/>
</dbReference>
<comment type="function">
    <text evidence="8">Involved in the maturation of [NiFe] hydrogenases. Along with HypE, it catalyzes the synthesis of the CN ligands of the active site iron of [NiFe]-hydrogenases. HypF functions as a carbamoyl transferase using carbamoylphosphate as a substrate and transferring the carboxamido moiety in an ATP-dependent reaction to the thiolate of the C-terminal cysteine of HypE yielding a protein-S-carboxamide.</text>
</comment>
<keyword evidence="4" id="KW-0479">Metal-binding</keyword>
<dbReference type="GO" id="GO:0008270">
    <property type="term" value="F:zinc ion binding"/>
    <property type="evidence" value="ECO:0007669"/>
    <property type="project" value="UniProtKB-KW"/>
</dbReference>
<dbReference type="Gene3D" id="3.30.420.40">
    <property type="match status" value="1"/>
</dbReference>
<evidence type="ECO:0000256" key="9">
    <source>
        <dbReference type="PROSITE-ProRule" id="PRU00520"/>
    </source>
</evidence>
<dbReference type="Gene3D" id="3.90.870.50">
    <property type="match status" value="1"/>
</dbReference>
<dbReference type="Pfam" id="PF00708">
    <property type="entry name" value="Acylphosphatase"/>
    <property type="match status" value="1"/>
</dbReference>
<dbReference type="GO" id="GO:0051604">
    <property type="term" value="P:protein maturation"/>
    <property type="evidence" value="ECO:0007669"/>
    <property type="project" value="TreeGrafter"/>
</dbReference>
<dbReference type="SUPFAM" id="SSF54975">
    <property type="entry name" value="Acylphosphatase/BLUF domain-like"/>
    <property type="match status" value="1"/>
</dbReference>
<dbReference type="InterPro" id="IPR041440">
    <property type="entry name" value="HypF_C"/>
</dbReference>
<evidence type="ECO:0000256" key="8">
    <source>
        <dbReference type="PIRNR" id="PIRNR006256"/>
    </source>
</evidence>
<evidence type="ECO:0000313" key="13">
    <source>
        <dbReference type="Proteomes" id="UP000191110"/>
    </source>
</evidence>